<evidence type="ECO:0000256" key="2">
    <source>
        <dbReference type="ARBA" id="ARBA00022581"/>
    </source>
</evidence>
<dbReference type="Proteomes" id="UP000682417">
    <property type="component" value="Segment"/>
</dbReference>
<dbReference type="InterPro" id="IPR005563">
    <property type="entry name" value="A_protein"/>
</dbReference>
<sequence length="426" mass="46634">MTRTVPVTRTSTKTYFLDITGSITGTSGTPVPLQAPFRYELNSVVTYGIDIPDWKLNVSRGASATTSLDGVKRTLRFKEARLRAVARPNGPNYHLIEKYRAAIAGCPGHYFYPPPIAPSNSASPVAEQKAKQAFLASYLKESVAWRGGNTIAEFAETVRMLRHPVKALFNRTNTFVGGVGKLRKVYRRDPIDYGKALGDLWLGYALGIKPLVSDVNDAHAAIRALSEDLNSVDTKRIVGNGEVVTLTGSASNLATPGFQGTLYSRASFLVEQVRYLGAVKCRPPGAGSIAENFGVGFTDIVPAIWEAVPWSFIVDYFINIGEVLDSYKLAWADWAWLQRTVRNRTVTQYTAIRPDPSFLTDYDISVEGGQGYKQATWVNRNAILSAPFPSFQFSIPGTAVQFGNISALVAAIARSKPLPLFKRSPN</sequence>
<name>A0A8S5L404_9VIRU</name>
<comment type="subcellular location">
    <subcellularLocation>
        <location evidence="1">Virion</location>
    </subcellularLocation>
</comment>
<protein>
    <submittedName>
        <fullName evidence="8">Maturation protein</fullName>
    </submittedName>
</protein>
<dbReference type="GeneID" id="80397166"/>
<evidence type="ECO:0000256" key="5">
    <source>
        <dbReference type="ARBA" id="ARBA00023104"/>
    </source>
</evidence>
<evidence type="ECO:0000256" key="3">
    <source>
        <dbReference type="ARBA" id="ARBA00022804"/>
    </source>
</evidence>
<dbReference type="EMBL" id="BK014093">
    <property type="protein sequence ID" value="DAD52401.1"/>
    <property type="molecule type" value="Genomic_RNA"/>
</dbReference>
<proteinExistence type="inferred from homology"/>
<keyword evidence="9" id="KW-1185">Reference proteome</keyword>
<evidence type="ECO:0000313" key="8">
    <source>
        <dbReference type="EMBL" id="DAD52401.1"/>
    </source>
</evidence>
<keyword evidence="6" id="KW-1160">Virus entry into host cell</keyword>
<keyword evidence="5" id="KW-1175">Viral attachment to host cell pilus</keyword>
<accession>A0A8S5L404</accession>
<keyword evidence="4" id="KW-0946">Virion</keyword>
<reference evidence="8" key="1">
    <citation type="submission" date="2020-09" db="EMBL/GenBank/DDBJ databases">
        <title>Leviviricetes taxonomy.</title>
        <authorList>
            <person name="Stockdale S.R."/>
            <person name="Callanan J."/>
            <person name="Adriaenssens E.M."/>
            <person name="Kuhn J.H."/>
            <person name="Rumnieks J."/>
            <person name="Shkoporov A."/>
            <person name="Draper L.A."/>
            <person name="Ross P."/>
            <person name="Hill C."/>
        </authorList>
    </citation>
    <scope>NUCLEOTIDE SEQUENCE</scope>
</reference>
<keyword evidence="2" id="KW-0945">Host-virus interaction</keyword>
<comment type="similarity">
    <text evidence="7">Belongs to the Leviviricetes maturation protein family.</text>
</comment>
<organism evidence="8 9">
    <name type="scientific">ssRNA phage SRR5466725_4</name>
    <dbReference type="NCBI Taxonomy" id="2786423"/>
    <lineage>
        <taxon>Viruses</taxon>
        <taxon>Riboviria</taxon>
        <taxon>Orthornavirae</taxon>
        <taxon>Lenarviricota</taxon>
        <taxon>Leviviricetes</taxon>
        <taxon>Norzivirales</taxon>
        <taxon>Atkinsviridae</taxon>
        <taxon>Alkesdovirus</taxon>
        <taxon>Alkesdovirus pelenecus</taxon>
        <taxon>Rainacovirus pelenecus</taxon>
    </lineage>
</organism>
<gene>
    <name evidence="8" type="primary">SRR5466725_4_1</name>
</gene>
<evidence type="ECO:0000256" key="1">
    <source>
        <dbReference type="ARBA" id="ARBA00004328"/>
    </source>
</evidence>
<evidence type="ECO:0000256" key="4">
    <source>
        <dbReference type="ARBA" id="ARBA00022844"/>
    </source>
</evidence>
<dbReference type="Pfam" id="PF03863">
    <property type="entry name" value="Phage_mat-A"/>
    <property type="match status" value="1"/>
</dbReference>
<evidence type="ECO:0000313" key="9">
    <source>
        <dbReference type="Proteomes" id="UP000682417"/>
    </source>
</evidence>
<dbReference type="RefSeq" id="YP_010768931.1">
    <property type="nucleotide sequence ID" value="NC_073831.1"/>
</dbReference>
<keyword evidence="3" id="KW-1161">Viral attachment to host cell</keyword>
<dbReference type="GO" id="GO:0039666">
    <property type="term" value="P:virion attachment to host cell pilus"/>
    <property type="evidence" value="ECO:0007669"/>
    <property type="project" value="UniProtKB-KW"/>
</dbReference>
<evidence type="ECO:0000256" key="7">
    <source>
        <dbReference type="ARBA" id="ARBA00035110"/>
    </source>
</evidence>
<dbReference type="KEGG" id="vg:80397166"/>
<dbReference type="GO" id="GO:0044423">
    <property type="term" value="C:virion component"/>
    <property type="evidence" value="ECO:0007669"/>
    <property type="project" value="UniProtKB-KW"/>
</dbReference>
<evidence type="ECO:0000256" key="6">
    <source>
        <dbReference type="ARBA" id="ARBA00023296"/>
    </source>
</evidence>